<accession>A0A147KGY6</accession>
<organism evidence="3 4">
    <name type="scientific">Thermobifida cellulosilytica TB100</name>
    <dbReference type="NCBI Taxonomy" id="665004"/>
    <lineage>
        <taxon>Bacteria</taxon>
        <taxon>Bacillati</taxon>
        <taxon>Actinomycetota</taxon>
        <taxon>Actinomycetes</taxon>
        <taxon>Streptosporangiales</taxon>
        <taxon>Nocardiopsidaceae</taxon>
        <taxon>Thermobifida</taxon>
    </lineage>
</organism>
<evidence type="ECO:0000313" key="3">
    <source>
        <dbReference type="EMBL" id="KUP96459.1"/>
    </source>
</evidence>
<dbReference type="AlphaFoldDB" id="A0A147KGY6"/>
<evidence type="ECO:0000259" key="2">
    <source>
        <dbReference type="Pfam" id="PF12697"/>
    </source>
</evidence>
<dbReference type="PRINTS" id="PR00111">
    <property type="entry name" value="ABHYDROLASE"/>
</dbReference>
<comment type="caution">
    <text evidence="3">The sequence shown here is derived from an EMBL/GenBank/DDBJ whole genome shotgun (WGS) entry which is preliminary data.</text>
</comment>
<dbReference type="Pfam" id="PF12697">
    <property type="entry name" value="Abhydrolase_6"/>
    <property type="match status" value="1"/>
</dbReference>
<dbReference type="STRING" id="665004.AC529_11880"/>
<dbReference type="Gene3D" id="3.40.50.1820">
    <property type="entry name" value="alpha/beta hydrolase"/>
    <property type="match status" value="1"/>
</dbReference>
<gene>
    <name evidence="3" type="ORF">AC529_11880</name>
</gene>
<dbReference type="OrthoDB" id="2987348at2"/>
<dbReference type="RefSeq" id="WP_068753902.1">
    <property type="nucleotide sequence ID" value="NZ_KQ950180.1"/>
</dbReference>
<dbReference type="PATRIC" id="fig|665004.4.peg.1075"/>
<dbReference type="PANTHER" id="PTHR43329">
    <property type="entry name" value="EPOXIDE HYDROLASE"/>
    <property type="match status" value="1"/>
</dbReference>
<dbReference type="SUPFAM" id="SSF53474">
    <property type="entry name" value="alpha/beta-Hydrolases"/>
    <property type="match status" value="1"/>
</dbReference>
<dbReference type="InterPro" id="IPR000073">
    <property type="entry name" value="AB_hydrolase_1"/>
</dbReference>
<keyword evidence="4" id="KW-1185">Reference proteome</keyword>
<evidence type="ECO:0000256" key="1">
    <source>
        <dbReference type="ARBA" id="ARBA00022801"/>
    </source>
</evidence>
<dbReference type="PRINTS" id="PR00412">
    <property type="entry name" value="EPOXHYDRLASE"/>
</dbReference>
<dbReference type="Proteomes" id="UP000074382">
    <property type="component" value="Unassembled WGS sequence"/>
</dbReference>
<name>A0A147KGY6_THECS</name>
<evidence type="ECO:0000313" key="4">
    <source>
        <dbReference type="Proteomes" id="UP000074382"/>
    </source>
</evidence>
<protein>
    <submittedName>
        <fullName evidence="3">Alpha/beta hydrolase</fullName>
    </submittedName>
</protein>
<dbReference type="InterPro" id="IPR000639">
    <property type="entry name" value="Epox_hydrolase-like"/>
</dbReference>
<sequence>MTSRVSGAPDESVVLIDGPWTHRTVSAGGTRFHVVEAGAGPLVLLLHGFPQFWWAWERQLTALAGAGYRAVAVDLRGYGASDKPPRGYDLLTAASDIAGLVRVLGEPDAAVVGHGTGGLAGWTMSVCHPRAVRRLAVLSAPHPVRLVTALRTNWHQGWAVRDLLGFQLPLLPERRLVADGAEAVARMLHRWSRPGWPDERTERNFREAFRIPLVAHCSLEYYRWLFRSRLRPDGYRYLRRMSEPSTVPTLCVHGAADPLVLPSTVHGQERYVRAPYRLRLVEEAGHFPHQECPDQVTALLVEWLSDDEPGT</sequence>
<dbReference type="GO" id="GO:0016787">
    <property type="term" value="F:hydrolase activity"/>
    <property type="evidence" value="ECO:0007669"/>
    <property type="project" value="UniProtKB-KW"/>
</dbReference>
<proteinExistence type="predicted"/>
<reference evidence="4" key="1">
    <citation type="journal article" date="2017" name="Acta Aliment.">
        <title>Plant polysaccharide degrading enzyme system of Thermpbifida cellulosilytica TB100 revealed by de novo genome project data.</title>
        <authorList>
            <person name="Toth A."/>
            <person name="Baka E."/>
            <person name="Luzics S."/>
            <person name="Bata-Vidacs I."/>
            <person name="Nagy I."/>
            <person name="Balint B."/>
            <person name="Herceg R."/>
            <person name="Olasz F."/>
            <person name="Wilk T."/>
            <person name="Nagy T."/>
            <person name="Kriszt B."/>
            <person name="Nagy I."/>
            <person name="Kukolya J."/>
        </authorList>
    </citation>
    <scope>NUCLEOTIDE SEQUENCE [LARGE SCALE GENOMIC DNA]</scope>
    <source>
        <strain evidence="4">TB100</strain>
    </source>
</reference>
<feature type="domain" description="AB hydrolase-1" evidence="2">
    <location>
        <begin position="43"/>
        <end position="298"/>
    </location>
</feature>
<dbReference type="EMBL" id="LGEM01000089">
    <property type="protein sequence ID" value="KUP96459.1"/>
    <property type="molecule type" value="Genomic_DNA"/>
</dbReference>
<keyword evidence="1 3" id="KW-0378">Hydrolase</keyword>
<dbReference type="InterPro" id="IPR029058">
    <property type="entry name" value="AB_hydrolase_fold"/>
</dbReference>